<feature type="compositionally biased region" description="Basic and acidic residues" evidence="1">
    <location>
        <begin position="198"/>
        <end position="223"/>
    </location>
</feature>
<dbReference type="PROSITE" id="PS50076">
    <property type="entry name" value="DNAJ_2"/>
    <property type="match status" value="1"/>
</dbReference>
<evidence type="ECO:0000313" key="3">
    <source>
        <dbReference type="EMBL" id="AHC14414.1"/>
    </source>
</evidence>
<organism evidence="3 4">
    <name type="scientific">Salinispira pacifica</name>
    <dbReference type="NCBI Taxonomy" id="1307761"/>
    <lineage>
        <taxon>Bacteria</taxon>
        <taxon>Pseudomonadati</taxon>
        <taxon>Spirochaetota</taxon>
        <taxon>Spirochaetia</taxon>
        <taxon>Spirochaetales</taxon>
        <taxon>Spirochaetaceae</taxon>
        <taxon>Salinispira</taxon>
    </lineage>
</organism>
<dbReference type="InterPro" id="IPR001623">
    <property type="entry name" value="DnaJ_domain"/>
</dbReference>
<sequence length="280" mass="32755">MDLRGRWKIHRDDIMDALEMELEDFYTRIERSRSPLVNFATHEYGHENIGSLITLLEDIGYTEAPRVFWEAGLFIPYDIQIELQETVIELVSREKSLHSIDFLSFESMFNTFGNFPGALDVYLDQFFPWEHLRDEAAELVIESHPETTGELLRPSMVGLAEKLFRKGYVPYRDLFADIFLELRHYLILHGLMEDPWERESHSRRSGEGGRSRTPGDEASDRRNEKRRARSLFGLSEPEAADPVRVKRRYKELMKTYHPDINPMGLEKSKEINTAYLLLIG</sequence>
<name>V5WFS1_9SPIO</name>
<gene>
    <name evidence="3" type="ORF">L21SP2_0996</name>
</gene>
<dbReference type="Gene3D" id="1.10.287.110">
    <property type="entry name" value="DnaJ domain"/>
    <property type="match status" value="1"/>
</dbReference>
<reference evidence="3 4" key="1">
    <citation type="journal article" date="2015" name="Stand. Genomic Sci.">
        <title>Complete genome sequence and description of Salinispira pacifica gen. nov., sp. nov., a novel spirochaete isolated form a hypersaline microbial mat.</title>
        <authorList>
            <person name="Ben Hania W."/>
            <person name="Joseph M."/>
            <person name="Schumann P."/>
            <person name="Bunk B."/>
            <person name="Fiebig A."/>
            <person name="Sproer C."/>
            <person name="Klenk H.P."/>
            <person name="Fardeau M.L."/>
            <person name="Spring S."/>
        </authorList>
    </citation>
    <scope>NUCLEOTIDE SEQUENCE [LARGE SCALE GENOMIC DNA]</scope>
    <source>
        <strain evidence="3 4">L21-RPul-D2</strain>
    </source>
</reference>
<dbReference type="KEGG" id="slr:L21SP2_0996"/>
<keyword evidence="4" id="KW-1185">Reference proteome</keyword>
<accession>V5WFS1</accession>
<dbReference type="InterPro" id="IPR036869">
    <property type="entry name" value="J_dom_sf"/>
</dbReference>
<evidence type="ECO:0000256" key="1">
    <source>
        <dbReference type="SAM" id="MobiDB-lite"/>
    </source>
</evidence>
<dbReference type="Proteomes" id="UP000018680">
    <property type="component" value="Chromosome"/>
</dbReference>
<dbReference type="SUPFAM" id="SSF46565">
    <property type="entry name" value="Chaperone J-domain"/>
    <property type="match status" value="1"/>
</dbReference>
<feature type="region of interest" description="Disordered" evidence="1">
    <location>
        <begin position="198"/>
        <end position="233"/>
    </location>
</feature>
<evidence type="ECO:0000259" key="2">
    <source>
        <dbReference type="PROSITE" id="PS50076"/>
    </source>
</evidence>
<protein>
    <recommendedName>
        <fullName evidence="2">J domain-containing protein</fullName>
    </recommendedName>
</protein>
<dbReference type="EMBL" id="CP006939">
    <property type="protein sequence ID" value="AHC14414.1"/>
    <property type="molecule type" value="Genomic_DNA"/>
</dbReference>
<evidence type="ECO:0000313" key="4">
    <source>
        <dbReference type="Proteomes" id="UP000018680"/>
    </source>
</evidence>
<proteinExistence type="predicted"/>
<dbReference type="HOGENOM" id="CLU_955784_0_0_12"/>
<dbReference type="STRING" id="1307761.L21SP2_0996"/>
<dbReference type="AlphaFoldDB" id="V5WFS1"/>
<dbReference type="SMART" id="SM00271">
    <property type="entry name" value="DnaJ"/>
    <property type="match status" value="1"/>
</dbReference>
<feature type="domain" description="J" evidence="2">
    <location>
        <begin position="227"/>
        <end position="280"/>
    </location>
</feature>